<dbReference type="AlphaFoldDB" id="A0A8H5GEG9"/>
<dbReference type="Proteomes" id="UP000559027">
    <property type="component" value="Unassembled WGS sequence"/>
</dbReference>
<evidence type="ECO:0000313" key="2">
    <source>
        <dbReference type="Proteomes" id="UP000559027"/>
    </source>
</evidence>
<evidence type="ECO:0000313" key="1">
    <source>
        <dbReference type="EMBL" id="KAF5363310.1"/>
    </source>
</evidence>
<keyword evidence="2" id="KW-1185">Reference proteome</keyword>
<gene>
    <name evidence="1" type="ORF">D9756_000207</name>
</gene>
<proteinExistence type="predicted"/>
<dbReference type="EMBL" id="JAACJO010000001">
    <property type="protein sequence ID" value="KAF5363310.1"/>
    <property type="molecule type" value="Genomic_DNA"/>
</dbReference>
<protein>
    <submittedName>
        <fullName evidence="1">Uncharacterized protein</fullName>
    </submittedName>
</protein>
<organism evidence="1 2">
    <name type="scientific">Leucocoprinus leucothites</name>
    <dbReference type="NCBI Taxonomy" id="201217"/>
    <lineage>
        <taxon>Eukaryota</taxon>
        <taxon>Fungi</taxon>
        <taxon>Dikarya</taxon>
        <taxon>Basidiomycota</taxon>
        <taxon>Agaricomycotina</taxon>
        <taxon>Agaricomycetes</taxon>
        <taxon>Agaricomycetidae</taxon>
        <taxon>Agaricales</taxon>
        <taxon>Agaricineae</taxon>
        <taxon>Agaricaceae</taxon>
        <taxon>Leucocoprinus</taxon>
    </lineage>
</organism>
<reference evidence="1 2" key="1">
    <citation type="journal article" date="2020" name="ISME J.">
        <title>Uncovering the hidden diversity of litter-decomposition mechanisms in mushroom-forming fungi.</title>
        <authorList>
            <person name="Floudas D."/>
            <person name="Bentzer J."/>
            <person name="Ahren D."/>
            <person name="Johansson T."/>
            <person name="Persson P."/>
            <person name="Tunlid A."/>
        </authorList>
    </citation>
    <scope>NUCLEOTIDE SEQUENCE [LARGE SCALE GENOMIC DNA]</scope>
    <source>
        <strain evidence="1 2">CBS 146.42</strain>
    </source>
</reference>
<name>A0A8H5GEG9_9AGAR</name>
<accession>A0A8H5GEG9</accession>
<comment type="caution">
    <text evidence="1">The sequence shown here is derived from an EMBL/GenBank/DDBJ whole genome shotgun (WGS) entry which is preliminary data.</text>
</comment>
<sequence length="64" mass="7293">MHSSPWSTFFLSSDFRVVLHIREQIELQSNAEFNEDLAHSQSDWLQGMVAPATRRVSFPSNTGV</sequence>